<dbReference type="EMBL" id="NQIK02000009">
    <property type="protein sequence ID" value="KAF7566229.1"/>
    <property type="molecule type" value="Genomic_DNA"/>
</dbReference>
<keyword evidence="1" id="KW-0863">Zinc-finger</keyword>
<dbReference type="KEGG" id="ptrr:6346946"/>
<dbReference type="RefSeq" id="XP_065959803.1">
    <property type="nucleotide sequence ID" value="XM_066109820.1"/>
</dbReference>
<comment type="caution">
    <text evidence="4">The sequence shown here is derived from an EMBL/GenBank/DDBJ whole genome shotgun (WGS) entry which is preliminary data.</text>
</comment>
<feature type="zinc finger region" description="C3H1-type" evidence="1">
    <location>
        <begin position="9"/>
        <end position="36"/>
    </location>
</feature>
<dbReference type="GO" id="GO:0008270">
    <property type="term" value="F:zinc ion binding"/>
    <property type="evidence" value="ECO:0007669"/>
    <property type="project" value="UniProtKB-KW"/>
</dbReference>
<organism evidence="4 5">
    <name type="scientific">Pyrenophora tritici-repentis</name>
    <dbReference type="NCBI Taxonomy" id="45151"/>
    <lineage>
        <taxon>Eukaryota</taxon>
        <taxon>Fungi</taxon>
        <taxon>Dikarya</taxon>
        <taxon>Ascomycota</taxon>
        <taxon>Pezizomycotina</taxon>
        <taxon>Dothideomycetes</taxon>
        <taxon>Pleosporomycetidae</taxon>
        <taxon>Pleosporales</taxon>
        <taxon>Pleosporineae</taxon>
        <taxon>Pleosporaceae</taxon>
        <taxon>Pyrenophora</taxon>
    </lineage>
</organism>
<name>A0A834VKG8_9PLEO</name>
<dbReference type="AlphaFoldDB" id="A0A834VKG8"/>
<dbReference type="PROSITE" id="PS50103">
    <property type="entry name" value="ZF_C3H1"/>
    <property type="match status" value="1"/>
</dbReference>
<evidence type="ECO:0000259" key="3">
    <source>
        <dbReference type="PROSITE" id="PS50103"/>
    </source>
</evidence>
<dbReference type="InterPro" id="IPR000571">
    <property type="entry name" value="Znf_CCCH"/>
</dbReference>
<reference evidence="4" key="1">
    <citation type="journal article" date="2018" name="BMC Genomics">
        <title>Comparative genomics of the wheat fungal pathogen Pyrenophora tritici-repentis reveals chromosomal variations and genome plasticity.</title>
        <authorList>
            <person name="Moolhuijzen P."/>
            <person name="See P.T."/>
            <person name="Hane J.K."/>
            <person name="Shi G."/>
            <person name="Liu Z."/>
            <person name="Oliver R.P."/>
            <person name="Moffat C.S."/>
        </authorList>
    </citation>
    <scope>NUCLEOTIDE SEQUENCE [LARGE SCALE GENOMIC DNA]</scope>
    <source>
        <strain evidence="4">M4</strain>
    </source>
</reference>
<feature type="domain" description="C3H1-type" evidence="3">
    <location>
        <begin position="9"/>
        <end position="36"/>
    </location>
</feature>
<evidence type="ECO:0000256" key="1">
    <source>
        <dbReference type="PROSITE-ProRule" id="PRU00723"/>
    </source>
</evidence>
<keyword evidence="1" id="KW-0862">Zinc</keyword>
<keyword evidence="1" id="KW-0479">Metal-binding</keyword>
<accession>A0A834VKG8</accession>
<dbReference type="GeneID" id="6346946"/>
<protein>
    <recommendedName>
        <fullName evidence="3">C3H1-type domain-containing protein</fullName>
    </recommendedName>
</protein>
<evidence type="ECO:0000313" key="5">
    <source>
        <dbReference type="Proteomes" id="UP000245464"/>
    </source>
</evidence>
<feature type="region of interest" description="Disordered" evidence="2">
    <location>
        <begin position="257"/>
        <end position="304"/>
    </location>
</feature>
<evidence type="ECO:0000256" key="2">
    <source>
        <dbReference type="SAM" id="MobiDB-lite"/>
    </source>
</evidence>
<proteinExistence type="predicted"/>
<sequence>MSLLSILNPAVRKGCENFAKGDCKRGQACNFYHHYNLDPARREDEGRHDWDCDKVGRGGNDDPCSECRHFGGPRSNCRLAETLSYNDHAWGQMITRSETGFDLAPLKHREDPIRGHKNKKTNIREPDRLPVPIDNAFLKSDWRGETREQLLQKSDFLAPFVRKLPRACVVPPHIREKSIKRDTYFFTSSGSTTTPTTPPCDAIQSSSPTTAPCVASQSSFAPSLPQLDTSELLNYKYDLKRGQATWKYKSGVKITVPVGPPPTLSPTISRSEHPSKRVRASRSPPDGPSAPSDLGLPRKPSAPI</sequence>
<evidence type="ECO:0000313" key="4">
    <source>
        <dbReference type="EMBL" id="KAF7566229.1"/>
    </source>
</evidence>
<dbReference type="Proteomes" id="UP000245464">
    <property type="component" value="Chromosome 9"/>
</dbReference>
<gene>
    <name evidence="4" type="ORF">PtrM4_145490</name>
</gene>